<proteinExistence type="predicted"/>
<keyword evidence="10" id="KW-1185">Reference proteome</keyword>
<comment type="caution">
    <text evidence="9">The sequence shown here is derived from an EMBL/GenBank/DDBJ whole genome shotgun (WGS) entry which is preliminary data.</text>
</comment>
<protein>
    <submittedName>
        <fullName evidence="9">Aromatic ring-hydroxylating dioxygenase subunit alpha</fullName>
    </submittedName>
</protein>
<dbReference type="SUPFAM" id="SSF55961">
    <property type="entry name" value="Bet v1-like"/>
    <property type="match status" value="1"/>
</dbReference>
<evidence type="ECO:0000256" key="5">
    <source>
        <dbReference type="ARBA" id="ARBA00023004"/>
    </source>
</evidence>
<dbReference type="InterPro" id="IPR001663">
    <property type="entry name" value="Rng_hydr_dOase-A"/>
</dbReference>
<dbReference type="InterPro" id="IPR036922">
    <property type="entry name" value="Rieske_2Fe-2S_sf"/>
</dbReference>
<keyword evidence="5" id="KW-0408">Iron</keyword>
<sequence length="422" mass="48273">MKFIATDVSDSLEKMADRLEESMANRGRAINSYFYRSHLVYERELENLIFRSWLYAAHVSEVPSPGDYQLFEVGEDSIIISRDEDGEIHALMNICRHRGARVCEHASGNRKTFVCPYHGWVYKTNGELKAAREMGMKEGFDKADYGLKKVPCVVYQGLIFINCDQNAPDFLGPLSHLDRQLGAYDLPNAKVAHKKSYRVDANWKLVLENYLECYHCATSHRAYARLHTLKDLESNTREFVQAMLDRSDEVTGIDGMSADYYAIYNNAESFGACSYTSRYGLYDGYLTGSEDGQPVAPLMGHIKGYDGGAGDYQMGPLSFMLNYPDHCVLYRFIPRGLTSTDMEVVWYVNGDAQEGVDYDIDKLIWLWHHTTLEDEYIITRNSEGVNSRFFEPGPYHPEFEETLQQFIDWYLQALDNSLASAQ</sequence>
<dbReference type="Pfam" id="PF00355">
    <property type="entry name" value="Rieske"/>
    <property type="match status" value="1"/>
</dbReference>
<comment type="cofactor">
    <cofactor evidence="1">
        <name>Fe cation</name>
        <dbReference type="ChEBI" id="CHEBI:24875"/>
    </cofactor>
</comment>
<keyword evidence="2" id="KW-0001">2Fe-2S</keyword>
<dbReference type="Gene3D" id="2.102.10.10">
    <property type="entry name" value="Rieske [2Fe-2S] iron-sulphur domain"/>
    <property type="match status" value="1"/>
</dbReference>
<evidence type="ECO:0000313" key="9">
    <source>
        <dbReference type="EMBL" id="MCX2974527.1"/>
    </source>
</evidence>
<dbReference type="Pfam" id="PF00848">
    <property type="entry name" value="Ring_hydroxyl_A"/>
    <property type="match status" value="1"/>
</dbReference>
<evidence type="ECO:0000256" key="1">
    <source>
        <dbReference type="ARBA" id="ARBA00001962"/>
    </source>
</evidence>
<keyword evidence="9" id="KW-0223">Dioxygenase</keyword>
<dbReference type="Gene3D" id="3.90.380.10">
    <property type="entry name" value="Naphthalene 1,2-dioxygenase Alpha Subunit, Chain A, domain 1"/>
    <property type="match status" value="1"/>
</dbReference>
<dbReference type="InterPro" id="IPR015879">
    <property type="entry name" value="Ring_hydroxy_dOase_asu_C_dom"/>
</dbReference>
<dbReference type="EMBL" id="SHNP01000004">
    <property type="protein sequence ID" value="MCX2974527.1"/>
    <property type="molecule type" value="Genomic_DNA"/>
</dbReference>
<accession>A0ABT3SWZ7</accession>
<evidence type="ECO:0000259" key="8">
    <source>
        <dbReference type="PROSITE" id="PS51296"/>
    </source>
</evidence>
<dbReference type="SUPFAM" id="SSF50022">
    <property type="entry name" value="ISP domain"/>
    <property type="match status" value="1"/>
</dbReference>
<gene>
    <name evidence="9" type="ORF">EYC87_13115</name>
</gene>
<name>A0ABT3SWZ7_9GAMM</name>
<evidence type="ECO:0000256" key="4">
    <source>
        <dbReference type="ARBA" id="ARBA00023002"/>
    </source>
</evidence>
<evidence type="ECO:0000256" key="6">
    <source>
        <dbReference type="ARBA" id="ARBA00023014"/>
    </source>
</evidence>
<dbReference type="PROSITE" id="PS00570">
    <property type="entry name" value="RING_HYDROXYL_ALPHA"/>
    <property type="match status" value="1"/>
</dbReference>
<dbReference type="GO" id="GO:0051213">
    <property type="term" value="F:dioxygenase activity"/>
    <property type="evidence" value="ECO:0007669"/>
    <property type="project" value="UniProtKB-KW"/>
</dbReference>
<evidence type="ECO:0000256" key="3">
    <source>
        <dbReference type="ARBA" id="ARBA00022723"/>
    </source>
</evidence>
<organism evidence="9 10">
    <name type="scientific">Candidatus Seongchinamella marina</name>
    <dbReference type="NCBI Taxonomy" id="2518990"/>
    <lineage>
        <taxon>Bacteria</taxon>
        <taxon>Pseudomonadati</taxon>
        <taxon>Pseudomonadota</taxon>
        <taxon>Gammaproteobacteria</taxon>
        <taxon>Cellvibrionales</taxon>
        <taxon>Halieaceae</taxon>
        <taxon>Seongchinamella</taxon>
    </lineage>
</organism>
<feature type="domain" description="Rieske" evidence="8">
    <location>
        <begin position="54"/>
        <end position="161"/>
    </location>
</feature>
<dbReference type="CDD" id="cd08884">
    <property type="entry name" value="RHO_alpha_C_GbcA-like"/>
    <property type="match status" value="1"/>
</dbReference>
<dbReference type="InterPro" id="IPR015881">
    <property type="entry name" value="ARHD_Rieske_2Fe_2S"/>
</dbReference>
<keyword evidence="7" id="KW-0520">NAD</keyword>
<dbReference type="PRINTS" id="PR00090">
    <property type="entry name" value="RNGDIOXGNASE"/>
</dbReference>
<dbReference type="Proteomes" id="UP001143307">
    <property type="component" value="Unassembled WGS sequence"/>
</dbReference>
<evidence type="ECO:0000313" key="10">
    <source>
        <dbReference type="Proteomes" id="UP001143307"/>
    </source>
</evidence>
<dbReference type="InterPro" id="IPR017941">
    <property type="entry name" value="Rieske_2Fe-2S"/>
</dbReference>
<keyword evidence="3" id="KW-0479">Metal-binding</keyword>
<keyword evidence="6" id="KW-0411">Iron-sulfur</keyword>
<evidence type="ECO:0000256" key="7">
    <source>
        <dbReference type="ARBA" id="ARBA00023027"/>
    </source>
</evidence>
<dbReference type="CDD" id="cd03469">
    <property type="entry name" value="Rieske_RO_Alpha_N"/>
    <property type="match status" value="1"/>
</dbReference>
<evidence type="ECO:0000256" key="2">
    <source>
        <dbReference type="ARBA" id="ARBA00022714"/>
    </source>
</evidence>
<dbReference type="RefSeq" id="WP_007228526.1">
    <property type="nucleotide sequence ID" value="NZ_SHNP01000004.1"/>
</dbReference>
<dbReference type="PANTHER" id="PTHR43756:SF5">
    <property type="entry name" value="CHOLINE MONOOXYGENASE, CHLOROPLASTIC"/>
    <property type="match status" value="1"/>
</dbReference>
<keyword evidence="4" id="KW-0560">Oxidoreductase</keyword>
<dbReference type="PANTHER" id="PTHR43756">
    <property type="entry name" value="CHOLINE MONOOXYGENASE, CHLOROPLASTIC"/>
    <property type="match status" value="1"/>
</dbReference>
<dbReference type="PROSITE" id="PS51296">
    <property type="entry name" value="RIESKE"/>
    <property type="match status" value="1"/>
</dbReference>
<reference evidence="9" key="1">
    <citation type="submission" date="2019-02" db="EMBL/GenBank/DDBJ databases">
        <authorList>
            <person name="Li S.-H."/>
        </authorList>
    </citation>
    <scope>NUCLEOTIDE SEQUENCE</scope>
    <source>
        <strain evidence="9">IMCC8485</strain>
    </source>
</reference>